<keyword evidence="12" id="KW-1185">Reference proteome</keyword>
<dbReference type="SUPFAM" id="SSF51730">
    <property type="entry name" value="FAD-linked oxidoreductase"/>
    <property type="match status" value="1"/>
</dbReference>
<evidence type="ECO:0000256" key="1">
    <source>
        <dbReference type="ARBA" id="ARBA00001974"/>
    </source>
</evidence>
<evidence type="ECO:0000313" key="11">
    <source>
        <dbReference type="EMBL" id="MBT1156045.1"/>
    </source>
</evidence>
<evidence type="ECO:0000256" key="6">
    <source>
        <dbReference type="ARBA" id="ARBA00023002"/>
    </source>
</evidence>
<dbReference type="GO" id="GO:0009086">
    <property type="term" value="P:methionine biosynthetic process"/>
    <property type="evidence" value="ECO:0007669"/>
    <property type="project" value="TreeGrafter"/>
</dbReference>
<dbReference type="RefSeq" id="WP_214388807.1">
    <property type="nucleotide sequence ID" value="NZ_JAFLWW010000003.1"/>
</dbReference>
<name>A0A9X1D3U8_9HYPH</name>
<evidence type="ECO:0000256" key="4">
    <source>
        <dbReference type="ARBA" id="ARBA00022630"/>
    </source>
</evidence>
<sequence length="366" mass="40226">MTPPRPRQPDEHPDGIDLPLDPLPGHSSRGRLERVLRRGEFAVTTELNPPDSADPEDVYNRAKIFDGWVDGINAVDASGANCHMSSVGICALLTRMGYAPIMQIACRDKNRIAIQGDVLGAAAMGVANILCLTGDGVQAGDQPGAKPVFDLDSMSLLETVRIMRDNGKFLSGRKLSTPPQLFLGAAVNPFAPPFDFRPIHLGKKIAAGAQFVQSQYCFDVPMFRTFMNRVRDLGYDEKCFILVGVGPLASAKTAKWIRANVPGIHIPDAIIKRLEGAQDQKKEGKQLCIDIINEVKEISGVSGVHVMAYRQEEYVAEIVDESGVLKGRRPWKREARADDQRVADRLEHLLHDDVTESQVDMVKTAH</sequence>
<evidence type="ECO:0000256" key="5">
    <source>
        <dbReference type="ARBA" id="ARBA00022827"/>
    </source>
</evidence>
<keyword evidence="6 9" id="KW-0560">Oxidoreductase</keyword>
<dbReference type="PANTHER" id="PTHR45754:SF3">
    <property type="entry name" value="METHYLENETETRAHYDROFOLATE REDUCTASE (NADPH)"/>
    <property type="match status" value="1"/>
</dbReference>
<evidence type="ECO:0000256" key="7">
    <source>
        <dbReference type="ARBA" id="ARBA00034478"/>
    </source>
</evidence>
<keyword evidence="4 9" id="KW-0285">Flavoprotein</keyword>
<dbReference type="GO" id="GO:0071949">
    <property type="term" value="F:FAD binding"/>
    <property type="evidence" value="ECO:0007669"/>
    <property type="project" value="TreeGrafter"/>
</dbReference>
<dbReference type="GO" id="GO:0005829">
    <property type="term" value="C:cytosol"/>
    <property type="evidence" value="ECO:0007669"/>
    <property type="project" value="TreeGrafter"/>
</dbReference>
<comment type="cofactor">
    <cofactor evidence="1 9">
        <name>FAD</name>
        <dbReference type="ChEBI" id="CHEBI:57692"/>
    </cofactor>
</comment>
<dbReference type="InterPro" id="IPR003171">
    <property type="entry name" value="Mehydrof_redctse-like"/>
</dbReference>
<dbReference type="PANTHER" id="PTHR45754">
    <property type="entry name" value="METHYLENETETRAHYDROFOLATE REDUCTASE"/>
    <property type="match status" value="1"/>
</dbReference>
<evidence type="ECO:0000256" key="10">
    <source>
        <dbReference type="SAM" id="MobiDB-lite"/>
    </source>
</evidence>
<dbReference type="Proteomes" id="UP001138921">
    <property type="component" value="Unassembled WGS sequence"/>
</dbReference>
<evidence type="ECO:0000256" key="3">
    <source>
        <dbReference type="ARBA" id="ARBA00006743"/>
    </source>
</evidence>
<gene>
    <name evidence="11" type="ORF">J1C56_10615</name>
</gene>
<feature type="compositionally biased region" description="Low complexity" evidence="10">
    <location>
        <begin position="16"/>
        <end position="27"/>
    </location>
</feature>
<evidence type="ECO:0000256" key="8">
    <source>
        <dbReference type="ARBA" id="ARBA00048628"/>
    </source>
</evidence>
<dbReference type="EMBL" id="JAFLWW010000003">
    <property type="protein sequence ID" value="MBT1156045.1"/>
    <property type="molecule type" value="Genomic_DNA"/>
</dbReference>
<feature type="region of interest" description="Disordered" evidence="10">
    <location>
        <begin position="1"/>
        <end position="28"/>
    </location>
</feature>
<reference evidence="11" key="1">
    <citation type="journal article" date="2021" name="Microorganisms">
        <title>Phylogenomic Reconstruction and Metabolic Potential of the Genus Aminobacter.</title>
        <authorList>
            <person name="Artuso I."/>
            <person name="Turrini P."/>
            <person name="Pirolo M."/>
            <person name="Lugli G.A."/>
            <person name="Ventura M."/>
            <person name="Visca P."/>
        </authorList>
    </citation>
    <scope>NUCLEOTIDE SEQUENCE</scope>
    <source>
        <strain evidence="11">LMG 26462</strain>
    </source>
</reference>
<reference evidence="11" key="2">
    <citation type="submission" date="2021-03" db="EMBL/GenBank/DDBJ databases">
        <authorList>
            <person name="Artuso I."/>
            <person name="Turrini P."/>
            <person name="Pirolo M."/>
            <person name="Lugli G.A."/>
            <person name="Ventura M."/>
            <person name="Visca P."/>
        </authorList>
    </citation>
    <scope>NUCLEOTIDE SEQUENCE</scope>
    <source>
        <strain evidence="11">LMG 26462</strain>
    </source>
</reference>
<accession>A0A9X1D3U8</accession>
<comment type="pathway">
    <text evidence="2 9">One-carbon metabolism; tetrahydrofolate interconversion.</text>
</comment>
<dbReference type="InterPro" id="IPR029041">
    <property type="entry name" value="FAD-linked_oxidoreductase-like"/>
</dbReference>
<dbReference type="AlphaFoldDB" id="A0A9X1D3U8"/>
<evidence type="ECO:0000256" key="9">
    <source>
        <dbReference type="RuleBase" id="RU003862"/>
    </source>
</evidence>
<evidence type="ECO:0000256" key="2">
    <source>
        <dbReference type="ARBA" id="ARBA00004777"/>
    </source>
</evidence>
<dbReference type="Pfam" id="PF02219">
    <property type="entry name" value="MTHFR"/>
    <property type="match status" value="1"/>
</dbReference>
<evidence type="ECO:0000313" key="12">
    <source>
        <dbReference type="Proteomes" id="UP001138921"/>
    </source>
</evidence>
<proteinExistence type="inferred from homology"/>
<dbReference type="GO" id="GO:0035999">
    <property type="term" value="P:tetrahydrofolate interconversion"/>
    <property type="evidence" value="ECO:0007669"/>
    <property type="project" value="TreeGrafter"/>
</dbReference>
<dbReference type="Gene3D" id="3.20.20.220">
    <property type="match status" value="1"/>
</dbReference>
<dbReference type="CDD" id="cd00537">
    <property type="entry name" value="MTHFR"/>
    <property type="match status" value="1"/>
</dbReference>
<dbReference type="GO" id="GO:0106312">
    <property type="term" value="F:methylenetetrahydrofolate reductase (NADH) activity"/>
    <property type="evidence" value="ECO:0007669"/>
    <property type="project" value="UniProtKB-EC"/>
</dbReference>
<comment type="caution">
    <text evidence="11">The sequence shown here is derived from an EMBL/GenBank/DDBJ whole genome shotgun (WGS) entry which is preliminary data.</text>
</comment>
<protein>
    <recommendedName>
        <fullName evidence="9">Methylenetetrahydrofolate reductase</fullName>
    </recommendedName>
</protein>
<comment type="catalytic activity">
    <reaction evidence="8">
        <text>(6S)-5-methyl-5,6,7,8-tetrahydrofolate + NAD(+) = (6R)-5,10-methylene-5,6,7,8-tetrahydrofolate + NADH + H(+)</text>
        <dbReference type="Rhea" id="RHEA:19821"/>
        <dbReference type="ChEBI" id="CHEBI:15378"/>
        <dbReference type="ChEBI" id="CHEBI:15636"/>
        <dbReference type="ChEBI" id="CHEBI:18608"/>
        <dbReference type="ChEBI" id="CHEBI:57540"/>
        <dbReference type="ChEBI" id="CHEBI:57945"/>
        <dbReference type="EC" id="1.5.1.54"/>
    </reaction>
    <physiologicalReaction direction="right-to-left" evidence="8">
        <dbReference type="Rhea" id="RHEA:19823"/>
    </physiologicalReaction>
</comment>
<comment type="similarity">
    <text evidence="3 9">Belongs to the methylenetetrahydrofolate reductase family.</text>
</comment>
<comment type="pathway">
    <text evidence="7">Amino-acid biosynthesis; L-methionine biosynthesis via de novo pathway.</text>
</comment>
<organism evidence="11 12">
    <name type="scientific">Aminobacter anthyllidis</name>
    <dbReference type="NCBI Taxonomy" id="1035067"/>
    <lineage>
        <taxon>Bacteria</taxon>
        <taxon>Pseudomonadati</taxon>
        <taxon>Pseudomonadota</taxon>
        <taxon>Alphaproteobacteria</taxon>
        <taxon>Hyphomicrobiales</taxon>
        <taxon>Phyllobacteriaceae</taxon>
        <taxon>Aminobacter</taxon>
    </lineage>
</organism>
<keyword evidence="5 9" id="KW-0274">FAD</keyword>